<comment type="caution">
    <text evidence="1">The sequence shown here is derived from an EMBL/GenBank/DDBJ whole genome shotgun (WGS) entry which is preliminary data.</text>
</comment>
<reference evidence="1 2" key="1">
    <citation type="submission" date="2018-02" db="EMBL/GenBank/DDBJ databases">
        <title>Genome sequences of Apibacter spp., gut symbionts of Asian honey bees.</title>
        <authorList>
            <person name="Kwong W.K."/>
            <person name="Steele M.I."/>
            <person name="Moran N.A."/>
        </authorList>
    </citation>
    <scope>NUCLEOTIDE SEQUENCE [LARGE SCALE GENOMIC DNA]</scope>
    <source>
        <strain evidence="2">wkB301</strain>
    </source>
</reference>
<dbReference type="PROSITE" id="PS51257">
    <property type="entry name" value="PROKAR_LIPOPROTEIN"/>
    <property type="match status" value="1"/>
</dbReference>
<evidence type="ECO:0000313" key="2">
    <source>
        <dbReference type="Proteomes" id="UP000238042"/>
    </source>
</evidence>
<keyword evidence="2" id="KW-1185">Reference proteome</keyword>
<accession>A0A2S8A857</accession>
<name>A0A2S8A857_9FLAO</name>
<sequence>MKIINICLFLIVILSCTKHKSLMDSDTNTQLKVKKEIHTKQMQYINPEEVKNWTLQQIKEKYKPIQEEDFLLNEAIISEFRIGLYNFFNEKERKKPITIKEITWEKDQNTNYTIWYRKELNQWVFIDSFIWDKNSEF</sequence>
<evidence type="ECO:0000313" key="1">
    <source>
        <dbReference type="EMBL" id="PQL90757.1"/>
    </source>
</evidence>
<gene>
    <name evidence="1" type="ORF">C4S77_09885</name>
</gene>
<dbReference type="EMBL" id="PSZM01000045">
    <property type="protein sequence ID" value="PQL90757.1"/>
    <property type="molecule type" value="Genomic_DNA"/>
</dbReference>
<dbReference type="Proteomes" id="UP000238042">
    <property type="component" value="Unassembled WGS sequence"/>
</dbReference>
<organism evidence="1 2">
    <name type="scientific">Apibacter adventoris</name>
    <dbReference type="NCBI Taxonomy" id="1679466"/>
    <lineage>
        <taxon>Bacteria</taxon>
        <taxon>Pseudomonadati</taxon>
        <taxon>Bacteroidota</taxon>
        <taxon>Flavobacteriia</taxon>
        <taxon>Flavobacteriales</taxon>
        <taxon>Weeksellaceae</taxon>
        <taxon>Apibacter</taxon>
    </lineage>
</organism>
<dbReference type="AlphaFoldDB" id="A0A2S8A857"/>
<protein>
    <submittedName>
        <fullName evidence="1">Uncharacterized protein</fullName>
    </submittedName>
</protein>
<proteinExistence type="predicted"/>